<dbReference type="InterPro" id="IPR016166">
    <property type="entry name" value="FAD-bd_PCMH"/>
</dbReference>
<dbReference type="Proteomes" id="UP000700596">
    <property type="component" value="Unassembled WGS sequence"/>
</dbReference>
<dbReference type="Pfam" id="PF08031">
    <property type="entry name" value="BBE"/>
    <property type="match status" value="1"/>
</dbReference>
<dbReference type="InterPro" id="IPR016169">
    <property type="entry name" value="FAD-bd_PCMH_sub2"/>
</dbReference>
<dbReference type="EMBL" id="JAGMWT010000001">
    <property type="protein sequence ID" value="KAH7138631.1"/>
    <property type="molecule type" value="Genomic_DNA"/>
</dbReference>
<dbReference type="GO" id="GO:0016491">
    <property type="term" value="F:oxidoreductase activity"/>
    <property type="evidence" value="ECO:0007669"/>
    <property type="project" value="UniProtKB-KW"/>
</dbReference>
<organism evidence="4 5">
    <name type="scientific">Dendryphion nanum</name>
    <dbReference type="NCBI Taxonomy" id="256645"/>
    <lineage>
        <taxon>Eukaryota</taxon>
        <taxon>Fungi</taxon>
        <taxon>Dikarya</taxon>
        <taxon>Ascomycota</taxon>
        <taxon>Pezizomycotina</taxon>
        <taxon>Dothideomycetes</taxon>
        <taxon>Pleosporomycetidae</taxon>
        <taxon>Pleosporales</taxon>
        <taxon>Torulaceae</taxon>
        <taxon>Dendryphion</taxon>
    </lineage>
</organism>
<dbReference type="AlphaFoldDB" id="A0A9P9J084"/>
<comment type="similarity">
    <text evidence="1">Belongs to the oxygen-dependent FAD-linked oxidoreductase family.</text>
</comment>
<evidence type="ECO:0000313" key="5">
    <source>
        <dbReference type="Proteomes" id="UP000700596"/>
    </source>
</evidence>
<dbReference type="PROSITE" id="PS51387">
    <property type="entry name" value="FAD_PCMH"/>
    <property type="match status" value="1"/>
</dbReference>
<evidence type="ECO:0000313" key="4">
    <source>
        <dbReference type="EMBL" id="KAH7138631.1"/>
    </source>
</evidence>
<gene>
    <name evidence="4" type="ORF">B0J11DRAFT_546337</name>
</gene>
<dbReference type="GO" id="GO:0071949">
    <property type="term" value="F:FAD binding"/>
    <property type="evidence" value="ECO:0007669"/>
    <property type="project" value="InterPro"/>
</dbReference>
<feature type="domain" description="FAD-binding PCMH-type" evidence="3">
    <location>
        <begin position="174"/>
        <end position="353"/>
    </location>
</feature>
<comment type="caution">
    <text evidence="4">The sequence shown here is derived from an EMBL/GenBank/DDBJ whole genome shotgun (WGS) entry which is preliminary data.</text>
</comment>
<reference evidence="4" key="1">
    <citation type="journal article" date="2021" name="Nat. Commun.">
        <title>Genetic determinants of endophytism in the Arabidopsis root mycobiome.</title>
        <authorList>
            <person name="Mesny F."/>
            <person name="Miyauchi S."/>
            <person name="Thiergart T."/>
            <person name="Pickel B."/>
            <person name="Atanasova L."/>
            <person name="Karlsson M."/>
            <person name="Huettel B."/>
            <person name="Barry K.W."/>
            <person name="Haridas S."/>
            <person name="Chen C."/>
            <person name="Bauer D."/>
            <person name="Andreopoulos W."/>
            <person name="Pangilinan J."/>
            <person name="LaButti K."/>
            <person name="Riley R."/>
            <person name="Lipzen A."/>
            <person name="Clum A."/>
            <person name="Drula E."/>
            <person name="Henrissat B."/>
            <person name="Kohler A."/>
            <person name="Grigoriev I.V."/>
            <person name="Martin F.M."/>
            <person name="Hacquard S."/>
        </authorList>
    </citation>
    <scope>NUCLEOTIDE SEQUENCE</scope>
    <source>
        <strain evidence="4">MPI-CAGE-CH-0243</strain>
    </source>
</reference>
<dbReference type="SUPFAM" id="SSF56176">
    <property type="entry name" value="FAD-binding/transporter-associated domain-like"/>
    <property type="match status" value="1"/>
</dbReference>
<dbReference type="Pfam" id="PF01565">
    <property type="entry name" value="FAD_binding_4"/>
    <property type="match status" value="1"/>
</dbReference>
<sequence>MRSVIAIGLFATTIKIVGCYATIAAETLVDDKELFAFERIQLTDRVVSQFSEKQIVNPKQFSFETNQNVEIKGRTRKCKTYPDDKSWPSEDTWQQFNTLLGGALIRTIPEASICYRNGTAVSSPECQTLTDSWGNSSLRIKNPTSIRSILFQGMTCMPPGLNGYFLGNTPGCSLGGFPEYVINATNVAQIQLAVNFARENNIRLVIKNTGHDFGAKSTGSGALSIWTHHLKESKFQSEYLVGNYSGPAIKLGAGVQVAESNTIAKQYGITLVGGEGKTVGHIGGYVQGGGHSPLTSIWGMAADHVLSIQLVTANGRFITADASTNTDLFWAIRGGGGSTFGVVTSMIIRAFPKIKVTTMRYNMTTGGNLTQDMFWAAQRAYVDDFEKYADLGYYSYYRLRHVAGESFHDATSWVAPNTSIADFRASVAPMFEKWAAIGVNVTPIIQEFDDYNDAFFDAFPQEAWTVQMRQASRFFPRENIVDEKKRVETMDAIRGVFEEGANMIMFNIRNPPGSADIDNAVNPAWRKVLMFAIMFVTWNSTSSTEVATNLSRNLTYEWNPRWIKLTPGSGTYMSESDYIEPNWPESFHGSTYPKLYKIKQERDPKGVFYAQNAVGSEEWQMSGWILGHLPSQNSKLCRK</sequence>
<accession>A0A9P9J084</accession>
<dbReference type="InterPro" id="IPR050432">
    <property type="entry name" value="FAD-linked_Oxidoreductases_BP"/>
</dbReference>
<dbReference type="Gene3D" id="3.40.462.20">
    <property type="match status" value="1"/>
</dbReference>
<dbReference type="InterPro" id="IPR012951">
    <property type="entry name" value="BBE"/>
</dbReference>
<evidence type="ECO:0000256" key="2">
    <source>
        <dbReference type="ARBA" id="ARBA00023002"/>
    </source>
</evidence>
<name>A0A9P9J084_9PLEO</name>
<dbReference type="PANTHER" id="PTHR13878">
    <property type="entry name" value="GULONOLACTONE OXIDASE"/>
    <property type="match status" value="1"/>
</dbReference>
<keyword evidence="2" id="KW-0560">Oxidoreductase</keyword>
<dbReference type="PANTHER" id="PTHR13878:SF91">
    <property type="entry name" value="FAD BINDING DOMAIN PROTEIN (AFU_ORTHOLOGUE AFUA_6G12070)-RELATED"/>
    <property type="match status" value="1"/>
</dbReference>
<dbReference type="OrthoDB" id="9983560at2759"/>
<dbReference type="InterPro" id="IPR036318">
    <property type="entry name" value="FAD-bd_PCMH-like_sf"/>
</dbReference>
<dbReference type="Gene3D" id="3.30.465.10">
    <property type="match status" value="1"/>
</dbReference>
<proteinExistence type="inferred from homology"/>
<dbReference type="InterPro" id="IPR006094">
    <property type="entry name" value="Oxid_FAD_bind_N"/>
</dbReference>
<evidence type="ECO:0000259" key="3">
    <source>
        <dbReference type="PROSITE" id="PS51387"/>
    </source>
</evidence>
<protein>
    <submittedName>
        <fullName evidence="4">FAD binding domain-containing protein</fullName>
    </submittedName>
</protein>
<keyword evidence="5" id="KW-1185">Reference proteome</keyword>
<evidence type="ECO:0000256" key="1">
    <source>
        <dbReference type="ARBA" id="ARBA00005466"/>
    </source>
</evidence>